<gene>
    <name evidence="1" type="primary">ORF148088</name>
</gene>
<evidence type="ECO:0000313" key="1">
    <source>
        <dbReference type="EMBL" id="CEK85408.1"/>
    </source>
</evidence>
<reference evidence="1" key="1">
    <citation type="submission" date="2014-12" db="EMBL/GenBank/DDBJ databases">
        <title>Insight into the proteome of Arion vulgaris.</title>
        <authorList>
            <person name="Aradska J."/>
            <person name="Bulat T."/>
            <person name="Smidak R."/>
            <person name="Sarate P."/>
            <person name="Gangsoo J."/>
            <person name="Sialana F."/>
            <person name="Bilban M."/>
            <person name="Lubec G."/>
        </authorList>
    </citation>
    <scope>NUCLEOTIDE SEQUENCE</scope>
    <source>
        <tissue evidence="1">Skin</tissue>
    </source>
</reference>
<sequence length="84" mass="9564">MTAEHVIQKCQLETELKKEMWPTPITFKEKLYGGIETGSKLYYGSGITVFIFKTSSNALAHALGLMSCRHRIEELRCLWIVSLS</sequence>
<accession>A0A0B7AX89</accession>
<name>A0A0B7AX89_9EUPU</name>
<feature type="non-terminal residue" evidence="1">
    <location>
        <position position="84"/>
    </location>
</feature>
<proteinExistence type="predicted"/>
<dbReference type="EMBL" id="HACG01038543">
    <property type="protein sequence ID" value="CEK85408.1"/>
    <property type="molecule type" value="Transcribed_RNA"/>
</dbReference>
<protein>
    <submittedName>
        <fullName evidence="1">Uncharacterized protein</fullName>
    </submittedName>
</protein>
<dbReference type="AlphaFoldDB" id="A0A0B7AX89"/>
<organism evidence="1">
    <name type="scientific">Arion vulgaris</name>
    <dbReference type="NCBI Taxonomy" id="1028688"/>
    <lineage>
        <taxon>Eukaryota</taxon>
        <taxon>Metazoa</taxon>
        <taxon>Spiralia</taxon>
        <taxon>Lophotrochozoa</taxon>
        <taxon>Mollusca</taxon>
        <taxon>Gastropoda</taxon>
        <taxon>Heterobranchia</taxon>
        <taxon>Euthyneura</taxon>
        <taxon>Panpulmonata</taxon>
        <taxon>Eupulmonata</taxon>
        <taxon>Stylommatophora</taxon>
        <taxon>Helicina</taxon>
        <taxon>Arionoidea</taxon>
        <taxon>Arionidae</taxon>
        <taxon>Arion</taxon>
    </lineage>
</organism>